<dbReference type="Proteomes" id="UP000317624">
    <property type="component" value="Unassembled WGS sequence"/>
</dbReference>
<dbReference type="Pfam" id="PF03330">
    <property type="entry name" value="DPBB_1"/>
    <property type="match status" value="1"/>
</dbReference>
<name>A0A558BY99_9BACT</name>
<organism evidence="8 9">
    <name type="scientific">Hymenobacter setariae</name>
    <dbReference type="NCBI Taxonomy" id="2594794"/>
    <lineage>
        <taxon>Bacteria</taxon>
        <taxon>Pseudomonadati</taxon>
        <taxon>Bacteroidota</taxon>
        <taxon>Cytophagia</taxon>
        <taxon>Cytophagales</taxon>
        <taxon>Hymenobacteraceae</taxon>
        <taxon>Hymenobacter</taxon>
    </lineage>
</organism>
<evidence type="ECO:0000256" key="1">
    <source>
        <dbReference type="ARBA" id="ARBA00022729"/>
    </source>
</evidence>
<keyword evidence="3 4" id="KW-0961">Cell wall biogenesis/degradation</keyword>
<dbReference type="PANTHER" id="PTHR34183">
    <property type="entry name" value="ENDOLYTIC PEPTIDOGLYCAN TRANSGLYCOSYLASE RLPA"/>
    <property type="match status" value="1"/>
</dbReference>
<keyword evidence="4" id="KW-0472">Membrane</keyword>
<dbReference type="SUPFAM" id="SSF110997">
    <property type="entry name" value="Sporulation related repeat"/>
    <property type="match status" value="1"/>
</dbReference>
<dbReference type="InterPro" id="IPR007730">
    <property type="entry name" value="SPOR-like_dom"/>
</dbReference>
<proteinExistence type="inferred from homology"/>
<dbReference type="InterPro" id="IPR036680">
    <property type="entry name" value="SPOR-like_sf"/>
</dbReference>
<evidence type="ECO:0000256" key="3">
    <source>
        <dbReference type="ARBA" id="ARBA00023316"/>
    </source>
</evidence>
<keyword evidence="2 4" id="KW-0456">Lyase</keyword>
<accession>A0A558BY99</accession>
<evidence type="ECO:0000313" key="8">
    <source>
        <dbReference type="EMBL" id="TVT41486.1"/>
    </source>
</evidence>
<dbReference type="Pfam" id="PF05036">
    <property type="entry name" value="SPOR"/>
    <property type="match status" value="1"/>
</dbReference>
<evidence type="ECO:0000256" key="5">
    <source>
        <dbReference type="RuleBase" id="RU003495"/>
    </source>
</evidence>
<evidence type="ECO:0000313" key="9">
    <source>
        <dbReference type="Proteomes" id="UP000317624"/>
    </source>
</evidence>
<protein>
    <recommendedName>
        <fullName evidence="4">Probable endolytic peptidoglycan transglycosylase RlpA</fullName>
        <ecNumber evidence="4">4.2.2.-</ecNumber>
    </recommendedName>
</protein>
<dbReference type="GO" id="GO:0005886">
    <property type="term" value="C:plasma membrane"/>
    <property type="evidence" value="ECO:0007669"/>
    <property type="project" value="UniProtKB-SubCell"/>
</dbReference>
<feature type="signal peptide" evidence="6">
    <location>
        <begin position="1"/>
        <end position="32"/>
    </location>
</feature>
<keyword evidence="4" id="KW-0449">Lipoprotein</keyword>
<reference evidence="8 9" key="1">
    <citation type="submission" date="2019-07" db="EMBL/GenBank/DDBJ databases">
        <title>Hymenobacter sp. straun FUR1 Genome sequencing and assembly.</title>
        <authorList>
            <person name="Chhetri G."/>
        </authorList>
    </citation>
    <scope>NUCLEOTIDE SEQUENCE [LARGE SCALE GENOMIC DNA]</scope>
    <source>
        <strain evidence="8 9">Fur1</strain>
    </source>
</reference>
<dbReference type="GO" id="GO:0000270">
    <property type="term" value="P:peptidoglycan metabolic process"/>
    <property type="evidence" value="ECO:0007669"/>
    <property type="project" value="UniProtKB-UniRule"/>
</dbReference>
<dbReference type="HAMAP" id="MF_02071">
    <property type="entry name" value="RlpA"/>
    <property type="match status" value="1"/>
</dbReference>
<dbReference type="GO" id="GO:0042834">
    <property type="term" value="F:peptidoglycan binding"/>
    <property type="evidence" value="ECO:0007669"/>
    <property type="project" value="InterPro"/>
</dbReference>
<dbReference type="InterPro" id="IPR012997">
    <property type="entry name" value="RplA"/>
</dbReference>
<feature type="chain" id="PRO_5022275955" description="Probable endolytic peptidoglycan transglycosylase RlpA" evidence="6">
    <location>
        <begin position="33"/>
        <end position="308"/>
    </location>
</feature>
<comment type="similarity">
    <text evidence="4 5">Belongs to the RlpA family.</text>
</comment>
<feature type="domain" description="SPOR" evidence="7">
    <location>
        <begin position="210"/>
        <end position="293"/>
    </location>
</feature>
<dbReference type="PANTHER" id="PTHR34183:SF8">
    <property type="entry name" value="ENDOLYTIC PEPTIDOGLYCAN TRANSGLYCOSYLASE RLPA-RELATED"/>
    <property type="match status" value="1"/>
</dbReference>
<dbReference type="PROSITE" id="PS51257">
    <property type="entry name" value="PROKAR_LIPOPROTEIN"/>
    <property type="match status" value="1"/>
</dbReference>
<dbReference type="InterPro" id="IPR009009">
    <property type="entry name" value="RlpA-like_DPBB"/>
</dbReference>
<dbReference type="InterPro" id="IPR034718">
    <property type="entry name" value="RlpA"/>
</dbReference>
<sequence>MTLKRISFFTSGFLFSCFYLLLVCGLASPAIAGTHRARTATTRTKAAASLSYSTVLRGRASWYGREHQGKRTSSGERFNRFKFTCAHKSLPFGTRLRVTNVKNGKSVIVRVSDRGPFRHQRIIDLSEVAARPLGIISLGAATVIAQVVPATTPLGPAAAPRNLVALQAADPNPAAPFTTYELSSLPDSTMLAATASATTPSAAASASTTTGSASQFLVQVGIFQEAQNAEAMRARVLSLDPSLTIEIKEEVLAGQQVSRVLISQLDTWLAAETVQRRLQSWGVTGVVRQLPSQAVVASATTPVAAPLN</sequence>
<gene>
    <name evidence="4" type="primary">rlpA</name>
    <name evidence="8" type="ORF">FNT36_08585</name>
</gene>
<keyword evidence="1 6" id="KW-0732">Signal</keyword>
<dbReference type="Gene3D" id="2.40.40.10">
    <property type="entry name" value="RlpA-like domain"/>
    <property type="match status" value="1"/>
</dbReference>
<dbReference type="EMBL" id="VMRJ01000002">
    <property type="protein sequence ID" value="TVT41486.1"/>
    <property type="molecule type" value="Genomic_DNA"/>
</dbReference>
<evidence type="ECO:0000259" key="7">
    <source>
        <dbReference type="PROSITE" id="PS51724"/>
    </source>
</evidence>
<dbReference type="NCBIfam" id="TIGR00413">
    <property type="entry name" value="rlpA"/>
    <property type="match status" value="1"/>
</dbReference>
<dbReference type="InterPro" id="IPR036908">
    <property type="entry name" value="RlpA-like_sf"/>
</dbReference>
<keyword evidence="4" id="KW-0564">Palmitate</keyword>
<dbReference type="OrthoDB" id="9779128at2"/>
<evidence type="ECO:0000256" key="4">
    <source>
        <dbReference type="HAMAP-Rule" id="MF_02071"/>
    </source>
</evidence>
<dbReference type="GO" id="GO:0008932">
    <property type="term" value="F:lytic endotransglycosylase activity"/>
    <property type="evidence" value="ECO:0007669"/>
    <property type="project" value="UniProtKB-UniRule"/>
</dbReference>
<dbReference type="SUPFAM" id="SSF50685">
    <property type="entry name" value="Barwin-like endoglucanases"/>
    <property type="match status" value="1"/>
</dbReference>
<dbReference type="GO" id="GO:0071555">
    <property type="term" value="P:cell wall organization"/>
    <property type="evidence" value="ECO:0007669"/>
    <property type="project" value="UniProtKB-KW"/>
</dbReference>
<dbReference type="EC" id="4.2.2.-" evidence="4"/>
<dbReference type="CDD" id="cd22268">
    <property type="entry name" value="DPBB_RlpA-like"/>
    <property type="match status" value="1"/>
</dbReference>
<evidence type="ECO:0000256" key="6">
    <source>
        <dbReference type="SAM" id="SignalP"/>
    </source>
</evidence>
<comment type="function">
    <text evidence="4">Lytic transglycosylase with a strong preference for naked glycan strands that lack stem peptides.</text>
</comment>
<dbReference type="AlphaFoldDB" id="A0A558BY99"/>
<dbReference type="PROSITE" id="PS51724">
    <property type="entry name" value="SPOR"/>
    <property type="match status" value="1"/>
</dbReference>
<comment type="caution">
    <text evidence="8">The sequence shown here is derived from an EMBL/GenBank/DDBJ whole genome shotgun (WGS) entry which is preliminary data.</text>
</comment>
<keyword evidence="9" id="KW-1185">Reference proteome</keyword>
<evidence type="ECO:0000256" key="2">
    <source>
        <dbReference type="ARBA" id="ARBA00023239"/>
    </source>
</evidence>
<dbReference type="Gene3D" id="3.30.70.1070">
    <property type="entry name" value="Sporulation related repeat"/>
    <property type="match status" value="1"/>
</dbReference>
<keyword evidence="4" id="KW-1003">Cell membrane</keyword>
<comment type="subcellular location">
    <subcellularLocation>
        <location evidence="4">Cell membrane</location>
        <topology evidence="4">Lipid-anchor</topology>
    </subcellularLocation>
</comment>